<accession>A0ABT3HH30</accession>
<protein>
    <submittedName>
        <fullName evidence="1">Uncharacterized protein</fullName>
    </submittedName>
</protein>
<sequence length="325" mass="34596">MALLCEISEQNSSNVPLGSNATFTGSGEFSLLPDVMVTCYTDAGGTLYVDFSTDGGNNYDSSLAFTVAAGFNEFHTGVKGARVCRVRLVNGSSAQTVLRLHTEFGQFRQGNLPLTATISNDSDAIVTRSVLVGATQDGAYTNVATTAQGSLLVASEGTDVVAENLLFRYLDTVGDGSGTKNAVGNYASPTQDFRITCPANEIYVISRMLVLLRDGGTLSADEYGNLSALTNGILVKVLDSGDSELIDLTDNVPIKSNLHWSRLCYDVTEHDWATGDNFVAVRWTFAASGAPILLTAGESLAVRLSDDFTGMVEQYFHVQGYSRAA</sequence>
<organism evidence="1 2">
    <name type="scientific">Rhodobium gokarnense</name>
    <dbReference type="NCBI Taxonomy" id="364296"/>
    <lineage>
        <taxon>Bacteria</taxon>
        <taxon>Pseudomonadati</taxon>
        <taxon>Pseudomonadota</taxon>
        <taxon>Alphaproteobacteria</taxon>
        <taxon>Hyphomicrobiales</taxon>
        <taxon>Rhodobiaceae</taxon>
        <taxon>Rhodobium</taxon>
    </lineage>
</organism>
<reference evidence="2" key="1">
    <citation type="submission" date="2023-07" db="EMBL/GenBank/DDBJ databases">
        <title>Genome sequencing of Purple Non-Sulfur Bacteria from various extreme environments.</title>
        <authorList>
            <person name="Mayer M."/>
        </authorList>
    </citation>
    <scope>NUCLEOTIDE SEQUENCE [LARGE SCALE GENOMIC DNA]</scope>
    <source>
        <strain evidence="2">DSM 17935</strain>
    </source>
</reference>
<keyword evidence="2" id="KW-1185">Reference proteome</keyword>
<evidence type="ECO:0000313" key="2">
    <source>
        <dbReference type="Proteomes" id="UP001209755"/>
    </source>
</evidence>
<dbReference type="Proteomes" id="UP001209755">
    <property type="component" value="Unassembled WGS sequence"/>
</dbReference>
<dbReference type="RefSeq" id="WP_264603295.1">
    <property type="nucleotide sequence ID" value="NZ_JAOQNS010000014.1"/>
</dbReference>
<dbReference type="EMBL" id="JAOQNS010000014">
    <property type="protein sequence ID" value="MCW2309717.1"/>
    <property type="molecule type" value="Genomic_DNA"/>
</dbReference>
<name>A0ABT3HH30_9HYPH</name>
<evidence type="ECO:0000313" key="1">
    <source>
        <dbReference type="EMBL" id="MCW2309717.1"/>
    </source>
</evidence>
<gene>
    <name evidence="1" type="ORF">M2319_004076</name>
</gene>
<comment type="caution">
    <text evidence="1">The sequence shown here is derived from an EMBL/GenBank/DDBJ whole genome shotgun (WGS) entry which is preliminary data.</text>
</comment>
<proteinExistence type="predicted"/>